<keyword evidence="1" id="KW-0472">Membrane</keyword>
<name>A0ABS5Y8F1_9CYAN</name>
<keyword evidence="1" id="KW-0812">Transmembrane</keyword>
<dbReference type="RefSeq" id="WP_215619537.1">
    <property type="nucleotide sequence ID" value="NZ_JADOER010000015.1"/>
</dbReference>
<dbReference type="Proteomes" id="UP001196661">
    <property type="component" value="Unassembled WGS sequence"/>
</dbReference>
<feature type="domain" description="CHAT" evidence="2">
    <location>
        <begin position="599"/>
        <end position="866"/>
    </location>
</feature>
<accession>A0ABS5Y8F1</accession>
<evidence type="ECO:0000256" key="1">
    <source>
        <dbReference type="SAM" id="Phobius"/>
    </source>
</evidence>
<gene>
    <name evidence="3" type="ORF">IXB28_15660</name>
</gene>
<evidence type="ECO:0000313" key="3">
    <source>
        <dbReference type="EMBL" id="MBT9313649.1"/>
    </source>
</evidence>
<sequence>MKTQAMNRIVGAFRRALVYQWLKPWVYAGLGMLICGCLVLSHLGTAPSMAQTSARSSAPNLTALELGKQYYDEGQFSAAITQWQQATQGESLGQRAVAHNYLAIGHQALGQWEAAALEIEQAMAQLAAMEPTAGQTQFLRAQVLNTQGSLQLQIGQAEAALDTWKQAEQIYRQQKATQPLVRTQINQAQALRSLGYYRRARQQLEQLNGDLASLEPSWLQVRSQQSLAVILRTVGDLAEAKALLNQAMDTAQSLPANPQTMAELQLSLAKTQAALGENDAATALLQTLSPQANARTQLEASLLQFSLWQQQSQWATLIPALPDLEQRLQAQPPSRWGVYAQVNAANIAIAAAQATDNAAQLTATAQLLAHAVQTAETLADQRAKSYALGQLGHLYEIAERWSEASSLTREALQLAQQTRSLDMAAKWQWQQGRLQVAQGQSDQAILAYTEAVNALEAIQQDLVTMNPEVQFSFREQVEPVYRQLVDLLLTDVDQQPQPQQQQHLVQARNVIESFQLAELQNYFREACLTYQTRPIEKIDPQATIIYPILLDQRLEVIASLPGQPLYHYSQDFPETEQQQFFESIFFKLHPSQRATASLPLAQDLYDWLVRPIENELEQQKITTLVFVPDKFLRSLPMAILHDGKQYLVDKYRISLTPGMQLLNSQPFETMNSLTAFTAGLSEARDIFSALPAVKQELTYIDNLIETDSLLNETFTKANFFDTIHKTSANIVHLATHGQFSSSPDKTFLLAWDQRIGLRELNQLFPSGDQEPIELLVLSACQTASGDDRAALGMAGVAVRSGARTTVATLWSANDEATARLMQTFYRLLTEENLPRAQALQRAQLSLRSDPAYSHPYYWAPFVMVGNWQ</sequence>
<dbReference type="InterPro" id="IPR024983">
    <property type="entry name" value="CHAT_dom"/>
</dbReference>
<keyword evidence="1" id="KW-1133">Transmembrane helix</keyword>
<dbReference type="PANTHER" id="PTHR10098">
    <property type="entry name" value="RAPSYN-RELATED"/>
    <property type="match status" value="1"/>
</dbReference>
<dbReference type="EMBL" id="JADOER010000015">
    <property type="protein sequence ID" value="MBT9313649.1"/>
    <property type="molecule type" value="Genomic_DNA"/>
</dbReference>
<dbReference type="SUPFAM" id="SSF48452">
    <property type="entry name" value="TPR-like"/>
    <property type="match status" value="2"/>
</dbReference>
<feature type="transmembrane region" description="Helical" evidence="1">
    <location>
        <begin position="21"/>
        <end position="43"/>
    </location>
</feature>
<dbReference type="InterPro" id="IPR011990">
    <property type="entry name" value="TPR-like_helical_dom_sf"/>
</dbReference>
<dbReference type="Pfam" id="PF12770">
    <property type="entry name" value="CHAT"/>
    <property type="match status" value="1"/>
</dbReference>
<evidence type="ECO:0000313" key="4">
    <source>
        <dbReference type="Proteomes" id="UP001196661"/>
    </source>
</evidence>
<reference evidence="3 4" key="1">
    <citation type="journal article" date="2021" name="Mar. Drugs">
        <title>Genome Reduction and Secondary Metabolism of the Marine Sponge-Associated Cyanobacterium Leptothoe.</title>
        <authorList>
            <person name="Konstantinou D."/>
            <person name="Popin R.V."/>
            <person name="Fewer D.P."/>
            <person name="Sivonen K."/>
            <person name="Gkelis S."/>
        </authorList>
    </citation>
    <scope>NUCLEOTIDE SEQUENCE [LARGE SCALE GENOMIC DNA]</scope>
    <source>
        <strain evidence="3 4">TAU-MAC 1615</strain>
    </source>
</reference>
<proteinExistence type="predicted"/>
<dbReference type="SMART" id="SM00028">
    <property type="entry name" value="TPR"/>
    <property type="match status" value="5"/>
</dbReference>
<dbReference type="Gene3D" id="1.25.40.10">
    <property type="entry name" value="Tetratricopeptide repeat domain"/>
    <property type="match status" value="2"/>
</dbReference>
<organism evidence="3 4">
    <name type="scientific">Leptothoe kymatousa TAU-MAC 1615</name>
    <dbReference type="NCBI Taxonomy" id="2364775"/>
    <lineage>
        <taxon>Bacteria</taxon>
        <taxon>Bacillati</taxon>
        <taxon>Cyanobacteriota</taxon>
        <taxon>Cyanophyceae</taxon>
        <taxon>Nodosilineales</taxon>
        <taxon>Cymatolegaceae</taxon>
        <taxon>Leptothoe</taxon>
        <taxon>Leptothoe kymatousa</taxon>
    </lineage>
</organism>
<evidence type="ECO:0000259" key="2">
    <source>
        <dbReference type="Pfam" id="PF12770"/>
    </source>
</evidence>
<comment type="caution">
    <text evidence="3">The sequence shown here is derived from an EMBL/GenBank/DDBJ whole genome shotgun (WGS) entry which is preliminary data.</text>
</comment>
<dbReference type="InterPro" id="IPR019734">
    <property type="entry name" value="TPR_rpt"/>
</dbReference>
<keyword evidence="4" id="KW-1185">Reference proteome</keyword>
<dbReference type="PANTHER" id="PTHR10098:SF112">
    <property type="entry name" value="SLR0380 PROTEIN"/>
    <property type="match status" value="1"/>
</dbReference>
<protein>
    <submittedName>
        <fullName evidence="3">CHAT domain-containing protein</fullName>
    </submittedName>
</protein>